<evidence type="ECO:0000313" key="6">
    <source>
        <dbReference type="EMBL" id="MBL0764364.1"/>
    </source>
</evidence>
<keyword evidence="3 5" id="KW-1133">Transmembrane helix</keyword>
<gene>
    <name evidence="6" type="ORF">JKP34_03810</name>
</gene>
<feature type="transmembrane region" description="Helical" evidence="5">
    <location>
        <begin position="78"/>
        <end position="97"/>
    </location>
</feature>
<evidence type="ECO:0000256" key="5">
    <source>
        <dbReference type="SAM" id="Phobius"/>
    </source>
</evidence>
<evidence type="ECO:0000256" key="4">
    <source>
        <dbReference type="ARBA" id="ARBA00023136"/>
    </source>
</evidence>
<keyword evidence="7" id="KW-1185">Reference proteome</keyword>
<dbReference type="InterPro" id="IPR002657">
    <property type="entry name" value="BilAc:Na_symport/Acr3"/>
</dbReference>
<feature type="transmembrane region" description="Helical" evidence="5">
    <location>
        <begin position="213"/>
        <end position="233"/>
    </location>
</feature>
<name>A0A937AEY5_9BACT</name>
<proteinExistence type="predicted"/>
<dbReference type="PANTHER" id="PTHR10361:SF28">
    <property type="entry name" value="P3 PROTEIN-RELATED"/>
    <property type="match status" value="1"/>
</dbReference>
<feature type="transmembrane region" description="Helical" evidence="5">
    <location>
        <begin position="272"/>
        <end position="294"/>
    </location>
</feature>
<dbReference type="GO" id="GO:0016020">
    <property type="term" value="C:membrane"/>
    <property type="evidence" value="ECO:0007669"/>
    <property type="project" value="UniProtKB-SubCell"/>
</dbReference>
<dbReference type="AlphaFoldDB" id="A0A937AEY5"/>
<feature type="transmembrane region" description="Helical" evidence="5">
    <location>
        <begin position="151"/>
        <end position="172"/>
    </location>
</feature>
<keyword evidence="4 5" id="KW-0472">Membrane</keyword>
<accession>A0A937AEY5</accession>
<dbReference type="InterPro" id="IPR038770">
    <property type="entry name" value="Na+/solute_symporter_sf"/>
</dbReference>
<comment type="caution">
    <text evidence="6">The sequence shown here is derived from an EMBL/GenBank/DDBJ whole genome shotgun (WGS) entry which is preliminary data.</text>
</comment>
<dbReference type="EMBL" id="JAERQG010000001">
    <property type="protein sequence ID" value="MBL0764364.1"/>
    <property type="molecule type" value="Genomic_DNA"/>
</dbReference>
<feature type="transmembrane region" description="Helical" evidence="5">
    <location>
        <begin position="17"/>
        <end position="37"/>
    </location>
</feature>
<reference evidence="6" key="1">
    <citation type="submission" date="2021-01" db="EMBL/GenBank/DDBJ databases">
        <title>Marivirga sp. nov., isolated from intertidal surface sediments.</title>
        <authorList>
            <person name="Zhang M."/>
        </authorList>
    </citation>
    <scope>NUCLEOTIDE SEQUENCE</scope>
    <source>
        <strain evidence="6">SM1354</strain>
    </source>
</reference>
<dbReference type="Proteomes" id="UP000642920">
    <property type="component" value="Unassembled WGS sequence"/>
</dbReference>
<protein>
    <submittedName>
        <fullName evidence="6">Bile acid:sodium symporter family protein</fullName>
    </submittedName>
</protein>
<feature type="transmembrane region" description="Helical" evidence="5">
    <location>
        <begin position="245"/>
        <end position="266"/>
    </location>
</feature>
<evidence type="ECO:0000256" key="3">
    <source>
        <dbReference type="ARBA" id="ARBA00022989"/>
    </source>
</evidence>
<organism evidence="6 7">
    <name type="scientific">Marivirga atlantica</name>
    <dbReference type="NCBI Taxonomy" id="1548457"/>
    <lineage>
        <taxon>Bacteria</taxon>
        <taxon>Pseudomonadati</taxon>
        <taxon>Bacteroidota</taxon>
        <taxon>Cytophagia</taxon>
        <taxon>Cytophagales</taxon>
        <taxon>Marivirgaceae</taxon>
        <taxon>Marivirga</taxon>
    </lineage>
</organism>
<dbReference type="PANTHER" id="PTHR10361">
    <property type="entry name" value="SODIUM-BILE ACID COTRANSPORTER"/>
    <property type="match status" value="1"/>
</dbReference>
<sequence length="301" mass="32954">MEENIDKVVLNFDSGSLFLLNILLGFIMFGVALDLKAEDFKRILLHPKASIVGLLSQWVLLPIITLLIIFTLNPMPSIALGMILVAACPGGNISNFISKLAGGNAALSVSLTALTTSAAIVMTPFSFSFWSSFLPRTEALQSAISLNVWDMFSTIIYIILIPVCLGVMFNRYQPAITEKIRRPINIISILIFSAFVVIAFSKNANYFTSYIDVIFILVLLHNGFAFLGAYWMARVAGLPPADRKAISIETGIQNSGLGLILIFNFFDGLGGMAIVAGWWGIWHIISGMTLSYFWSGKKIVA</sequence>
<keyword evidence="2 5" id="KW-0812">Transmembrane</keyword>
<feature type="transmembrane region" description="Helical" evidence="5">
    <location>
        <begin position="49"/>
        <end position="72"/>
    </location>
</feature>
<comment type="subcellular location">
    <subcellularLocation>
        <location evidence="1">Membrane</location>
        <topology evidence="1">Multi-pass membrane protein</topology>
    </subcellularLocation>
</comment>
<dbReference type="Pfam" id="PF01758">
    <property type="entry name" value="SBF"/>
    <property type="match status" value="1"/>
</dbReference>
<feature type="transmembrane region" description="Helical" evidence="5">
    <location>
        <begin position="109"/>
        <end position="131"/>
    </location>
</feature>
<feature type="transmembrane region" description="Helical" evidence="5">
    <location>
        <begin position="184"/>
        <end position="201"/>
    </location>
</feature>
<dbReference type="Gene3D" id="1.20.1530.20">
    <property type="match status" value="1"/>
</dbReference>
<dbReference type="InterPro" id="IPR004710">
    <property type="entry name" value="Bilac:Na_transpt"/>
</dbReference>
<evidence type="ECO:0000313" key="7">
    <source>
        <dbReference type="Proteomes" id="UP000642920"/>
    </source>
</evidence>
<evidence type="ECO:0000256" key="1">
    <source>
        <dbReference type="ARBA" id="ARBA00004141"/>
    </source>
</evidence>
<dbReference type="RefSeq" id="WP_201917873.1">
    <property type="nucleotide sequence ID" value="NZ_JAERQG010000001.1"/>
</dbReference>
<evidence type="ECO:0000256" key="2">
    <source>
        <dbReference type="ARBA" id="ARBA00022692"/>
    </source>
</evidence>